<evidence type="ECO:0000313" key="3">
    <source>
        <dbReference type="Proteomes" id="UP000501868"/>
    </source>
</evidence>
<reference evidence="2 3" key="2">
    <citation type="submission" date="2020-04" db="EMBL/GenBank/DDBJ databases">
        <authorList>
            <person name="Fomenkov A."/>
            <person name="Anton B.P."/>
            <person name="Roberts R.J."/>
        </authorList>
    </citation>
    <scope>NUCLEOTIDE SEQUENCE [LARGE SCALE GENOMIC DNA]</scope>
    <source>
        <strain evidence="2 3">S2</strain>
    </source>
</reference>
<keyword evidence="1" id="KW-0812">Transmembrane</keyword>
<protein>
    <submittedName>
        <fullName evidence="2">Uncharacterized protein</fullName>
    </submittedName>
</protein>
<keyword evidence="1" id="KW-0472">Membrane</keyword>
<dbReference type="AlphaFoldDB" id="A0A6H1P6Z9"/>
<accession>A0A6H1P6Z9</accession>
<feature type="transmembrane region" description="Helical" evidence="1">
    <location>
        <begin position="6"/>
        <end position="29"/>
    </location>
</feature>
<dbReference type="Proteomes" id="UP000501868">
    <property type="component" value="Chromosome"/>
</dbReference>
<name>A0A6H1P6Z9_PRIMG</name>
<evidence type="ECO:0000313" key="2">
    <source>
        <dbReference type="EMBL" id="QIZ09245.1"/>
    </source>
</evidence>
<proteinExistence type="predicted"/>
<evidence type="ECO:0000256" key="1">
    <source>
        <dbReference type="SAM" id="Phobius"/>
    </source>
</evidence>
<reference evidence="2 3" key="1">
    <citation type="submission" date="2020-04" db="EMBL/GenBank/DDBJ databases">
        <title>Genome-Wide Identification of 5-Methylcytosine Sites in Bacterial Genomes By High-Throughput Sequencing of MspJI Restriction Fragments.</title>
        <authorList>
            <person name="Wu V."/>
        </authorList>
    </citation>
    <scope>NUCLEOTIDE SEQUENCE [LARGE SCALE GENOMIC DNA]</scope>
    <source>
        <strain evidence="2 3">S2</strain>
    </source>
</reference>
<organism evidence="2 3">
    <name type="scientific">Priestia megaterium</name>
    <name type="common">Bacillus megaterium</name>
    <dbReference type="NCBI Taxonomy" id="1404"/>
    <lineage>
        <taxon>Bacteria</taxon>
        <taxon>Bacillati</taxon>
        <taxon>Bacillota</taxon>
        <taxon>Bacilli</taxon>
        <taxon>Bacillales</taxon>
        <taxon>Bacillaceae</taxon>
        <taxon>Priestia</taxon>
    </lineage>
</organism>
<gene>
    <name evidence="2" type="ORF">HFZ78_23170</name>
</gene>
<dbReference type="EMBL" id="CP051128">
    <property type="protein sequence ID" value="QIZ09245.1"/>
    <property type="molecule type" value="Genomic_DNA"/>
</dbReference>
<keyword evidence="1" id="KW-1133">Transmembrane helix</keyword>
<sequence length="78" mass="9130">MNGLWIIITYYGLQIIAVIVFILLGVLIYDKRFKGRQGEKVPAGFEKTDEINIDPVTNEKTRVYYNPLTGERFYKKEK</sequence>